<protein>
    <recommendedName>
        <fullName evidence="3">DDE Tnp4 domain-containing protein</fullName>
    </recommendedName>
</protein>
<dbReference type="EMBL" id="BGPR01024001">
    <property type="protein sequence ID" value="GBN91658.1"/>
    <property type="molecule type" value="Genomic_DNA"/>
</dbReference>
<gene>
    <name evidence="1" type="ORF">AVEN_248919_1</name>
</gene>
<proteinExistence type="predicted"/>
<dbReference type="Proteomes" id="UP000499080">
    <property type="component" value="Unassembled WGS sequence"/>
</dbReference>
<evidence type="ECO:0008006" key="3">
    <source>
        <dbReference type="Google" id="ProtNLM"/>
    </source>
</evidence>
<accession>A0A4Y2STH3</accession>
<organism evidence="1 2">
    <name type="scientific">Araneus ventricosus</name>
    <name type="common">Orbweaver spider</name>
    <name type="synonym">Epeira ventricosa</name>
    <dbReference type="NCBI Taxonomy" id="182803"/>
    <lineage>
        <taxon>Eukaryota</taxon>
        <taxon>Metazoa</taxon>
        <taxon>Ecdysozoa</taxon>
        <taxon>Arthropoda</taxon>
        <taxon>Chelicerata</taxon>
        <taxon>Arachnida</taxon>
        <taxon>Araneae</taxon>
        <taxon>Araneomorphae</taxon>
        <taxon>Entelegynae</taxon>
        <taxon>Araneoidea</taxon>
        <taxon>Araneidae</taxon>
        <taxon>Araneus</taxon>
    </lineage>
</organism>
<evidence type="ECO:0000313" key="2">
    <source>
        <dbReference type="Proteomes" id="UP000499080"/>
    </source>
</evidence>
<dbReference type="OrthoDB" id="6500114at2759"/>
<comment type="caution">
    <text evidence="1">The sequence shown here is derived from an EMBL/GenBank/DDBJ whole genome shotgun (WGS) entry which is preliminary data.</text>
</comment>
<name>A0A4Y2STH3_ARAVE</name>
<evidence type="ECO:0000313" key="1">
    <source>
        <dbReference type="EMBL" id="GBN91658.1"/>
    </source>
</evidence>
<sequence length="205" mass="23609">MDGDSFEFLLEKIQPLIKRMDTNMRQCISAGERLDLTLRYLATGEIQTSLSFQFRIAQNTISGIIPAECMAISQVLQNEFMKVPDCPEEWRKVANDFLGLWNFPMCLGALDAKAKQIVLATCCLHNFLRSKCKDLYTPISSLDHEDIESRSFQQGTWRNDPCTFLPFVKRFYRGTTVAKEIRNRFTNYSNGPGSVSWQRDMCDLH</sequence>
<reference evidence="1 2" key="1">
    <citation type="journal article" date="2019" name="Sci. Rep.">
        <title>Orb-weaving spider Araneus ventricosus genome elucidates the spidroin gene catalogue.</title>
        <authorList>
            <person name="Kono N."/>
            <person name="Nakamura H."/>
            <person name="Ohtoshi R."/>
            <person name="Moran D.A.P."/>
            <person name="Shinohara A."/>
            <person name="Yoshida Y."/>
            <person name="Fujiwara M."/>
            <person name="Mori M."/>
            <person name="Tomita M."/>
            <person name="Arakawa K."/>
        </authorList>
    </citation>
    <scope>NUCLEOTIDE SEQUENCE [LARGE SCALE GENOMIC DNA]</scope>
</reference>
<dbReference type="AlphaFoldDB" id="A0A4Y2STH3"/>
<keyword evidence="2" id="KW-1185">Reference proteome</keyword>